<dbReference type="RefSeq" id="WP_012347122.1">
    <property type="nucleotide sequence ID" value="NC_010524.1"/>
</dbReference>
<organism evidence="5 6">
    <name type="scientific">Leptothrix cholodnii (strain ATCC 51168 / LMG 8142 / SP-6)</name>
    <name type="common">Leptothrix discophora (strain SP-6)</name>
    <dbReference type="NCBI Taxonomy" id="395495"/>
    <lineage>
        <taxon>Bacteria</taxon>
        <taxon>Pseudomonadati</taxon>
        <taxon>Pseudomonadota</taxon>
        <taxon>Betaproteobacteria</taxon>
        <taxon>Burkholderiales</taxon>
        <taxon>Sphaerotilaceae</taxon>
        <taxon>Leptothrix</taxon>
    </lineage>
</organism>
<dbReference type="SUPFAM" id="SSF141868">
    <property type="entry name" value="EAL domain-like"/>
    <property type="match status" value="1"/>
</dbReference>
<dbReference type="InterPro" id="IPR035919">
    <property type="entry name" value="EAL_sf"/>
</dbReference>
<dbReference type="Gene3D" id="3.30.110.200">
    <property type="match status" value="1"/>
</dbReference>
<dbReference type="Gene3D" id="3.30.70.270">
    <property type="match status" value="1"/>
</dbReference>
<evidence type="ECO:0000256" key="1">
    <source>
        <dbReference type="SAM" id="Phobius"/>
    </source>
</evidence>
<feature type="domain" description="HAMP" evidence="3">
    <location>
        <begin position="170"/>
        <end position="221"/>
    </location>
</feature>
<proteinExistence type="predicted"/>
<dbReference type="Gene3D" id="3.20.20.450">
    <property type="entry name" value="EAL domain"/>
    <property type="match status" value="1"/>
</dbReference>
<dbReference type="CDD" id="cd01948">
    <property type="entry name" value="EAL"/>
    <property type="match status" value="1"/>
</dbReference>
<feature type="domain" description="EAL" evidence="2">
    <location>
        <begin position="401"/>
        <end position="632"/>
    </location>
</feature>
<keyword evidence="1" id="KW-0472">Membrane</keyword>
<protein>
    <submittedName>
        <fullName evidence="5">Diguanylate cyclase/phosphodiesterase</fullName>
    </submittedName>
</protein>
<evidence type="ECO:0000259" key="3">
    <source>
        <dbReference type="PROSITE" id="PS50885"/>
    </source>
</evidence>
<sequence length="632" mass="68247" precursor="true">MSLIRQVWLLVLGIIIFALVGSIASSIWTARGYLQTQLALKNSDNAQSLALTLSQQGGDIALIELAISAQFDIGHYRSIRLKDERGAVLIGREAAPVEAGAPRWFTRLIEIESVPGVAQVSAGWAALGSLEVISQPSFAYAELWTGAWTNTLWMLMVGAVAALVAHLAVNRLRRPLDEAVAQAQALSQRRYMTIVEPATPELRDVSRAMNQMVDRVRLQFNEQAAQVDELRQRANGDALTGVSHRAHFMSCLHAQLTHEDLPVDGQLILIRVLGLAELNLKQGHLATDAMLQSLARSLEEPAGDSVPRVVGRLNGSDFAILFGHDGASSDAAGILMDKVRTGLAAYPGAASVMSAVRLQQADTVAALMSRADAGLACAEARGDFSIELVEQADLLAQAGGEVVWRQSIREALRHGRVRLGHFAVVDRSGRRIHTESPLRLQMKAGDDYQVAATWLPHAMRTGLTSDIDACAIDLAMRAIALDQKPRCINLSPRSLCDPMFLSRVVARLKDDTHATRLLWVEVDASVLARHASELTELCSRLRPMGVHVGIEHVGERMATSHAVFEAGLDYIKLSQTLSQDIASHPARQSLLRGIVSVLHGLGVAVYAEGLRNAADVTGCWDCGVDGVTGPAV</sequence>
<dbReference type="InterPro" id="IPR032244">
    <property type="entry name" value="LapD_MoxY_N"/>
</dbReference>
<dbReference type="GO" id="GO:0007165">
    <property type="term" value="P:signal transduction"/>
    <property type="evidence" value="ECO:0007669"/>
    <property type="project" value="InterPro"/>
</dbReference>
<dbReference type="PANTHER" id="PTHR33121">
    <property type="entry name" value="CYCLIC DI-GMP PHOSPHODIESTERASE PDEF"/>
    <property type="match status" value="1"/>
</dbReference>
<dbReference type="Pfam" id="PF16448">
    <property type="entry name" value="LapD_MoxY_N"/>
    <property type="match status" value="1"/>
</dbReference>
<dbReference type="PROSITE" id="PS50883">
    <property type="entry name" value="EAL"/>
    <property type="match status" value="1"/>
</dbReference>
<dbReference type="GO" id="GO:0016020">
    <property type="term" value="C:membrane"/>
    <property type="evidence" value="ECO:0007669"/>
    <property type="project" value="InterPro"/>
</dbReference>
<reference evidence="5 6" key="1">
    <citation type="submission" date="2008-03" db="EMBL/GenBank/DDBJ databases">
        <title>Complete sequence of Leptothrix cholodnii SP-6.</title>
        <authorList>
            <consortium name="US DOE Joint Genome Institute"/>
            <person name="Copeland A."/>
            <person name="Lucas S."/>
            <person name="Lapidus A."/>
            <person name="Glavina del Rio T."/>
            <person name="Dalin E."/>
            <person name="Tice H."/>
            <person name="Bruce D."/>
            <person name="Goodwin L."/>
            <person name="Pitluck S."/>
            <person name="Chertkov O."/>
            <person name="Brettin T."/>
            <person name="Detter J.C."/>
            <person name="Han C."/>
            <person name="Kuske C.R."/>
            <person name="Schmutz J."/>
            <person name="Larimer F."/>
            <person name="Land M."/>
            <person name="Hauser L."/>
            <person name="Kyrpides N."/>
            <person name="Lykidis A."/>
            <person name="Emerson D."/>
            <person name="Richardson P."/>
        </authorList>
    </citation>
    <scope>NUCLEOTIDE SEQUENCE [LARGE SCALE GENOMIC DNA]</scope>
    <source>
        <strain evidence="6">ATCC 51168 / LMG 8142 / SP-6</strain>
    </source>
</reference>
<dbReference type="eggNOG" id="COG2199">
    <property type="taxonomic scope" value="Bacteria"/>
</dbReference>
<dbReference type="AlphaFoldDB" id="B1Y263"/>
<dbReference type="STRING" id="395495.Lcho_2095"/>
<dbReference type="PANTHER" id="PTHR33121:SF23">
    <property type="entry name" value="CYCLIC DI-GMP PHOSPHODIESTERASE PDEB"/>
    <property type="match status" value="1"/>
</dbReference>
<keyword evidence="6" id="KW-1185">Reference proteome</keyword>
<feature type="transmembrane region" description="Helical" evidence="1">
    <location>
        <begin position="7"/>
        <end position="28"/>
    </location>
</feature>
<evidence type="ECO:0000259" key="4">
    <source>
        <dbReference type="PROSITE" id="PS50887"/>
    </source>
</evidence>
<evidence type="ECO:0000313" key="6">
    <source>
        <dbReference type="Proteomes" id="UP000001693"/>
    </source>
</evidence>
<keyword evidence="1" id="KW-0812">Transmembrane</keyword>
<dbReference type="eggNOG" id="COG2200">
    <property type="taxonomic scope" value="Bacteria"/>
</dbReference>
<dbReference type="InterPro" id="IPR000160">
    <property type="entry name" value="GGDEF_dom"/>
</dbReference>
<dbReference type="OrthoDB" id="5894408at2"/>
<dbReference type="InterPro" id="IPR050706">
    <property type="entry name" value="Cyclic-di-GMP_PDE-like"/>
</dbReference>
<dbReference type="GO" id="GO:0071111">
    <property type="term" value="F:cyclic-guanylate-specific phosphodiesterase activity"/>
    <property type="evidence" value="ECO:0007669"/>
    <property type="project" value="InterPro"/>
</dbReference>
<dbReference type="Gene3D" id="6.20.270.20">
    <property type="entry name" value="LapD/MoxY periplasmic domain"/>
    <property type="match status" value="1"/>
</dbReference>
<gene>
    <name evidence="5" type="ordered locus">Lcho_2095</name>
</gene>
<dbReference type="HOGENOM" id="CLU_000445_109_2_4"/>
<dbReference type="InterPro" id="IPR042461">
    <property type="entry name" value="LapD_MoxY_peri_C"/>
</dbReference>
<name>B1Y263_LEPCP</name>
<dbReference type="InterPro" id="IPR043128">
    <property type="entry name" value="Rev_trsase/Diguanyl_cyclase"/>
</dbReference>
<dbReference type="SMART" id="SM00267">
    <property type="entry name" value="GGDEF"/>
    <property type="match status" value="1"/>
</dbReference>
<evidence type="ECO:0000313" key="5">
    <source>
        <dbReference type="EMBL" id="ACB34362.1"/>
    </source>
</evidence>
<evidence type="ECO:0000259" key="2">
    <source>
        <dbReference type="PROSITE" id="PS50883"/>
    </source>
</evidence>
<dbReference type="InterPro" id="IPR029787">
    <property type="entry name" value="Nucleotide_cyclase"/>
</dbReference>
<dbReference type="InterPro" id="IPR003660">
    <property type="entry name" value="HAMP_dom"/>
</dbReference>
<feature type="domain" description="GGDEF" evidence="4">
    <location>
        <begin position="263"/>
        <end position="391"/>
    </location>
</feature>
<dbReference type="PROSITE" id="PS50887">
    <property type="entry name" value="GGDEF"/>
    <property type="match status" value="1"/>
</dbReference>
<dbReference type="InterPro" id="IPR001633">
    <property type="entry name" value="EAL_dom"/>
</dbReference>
<dbReference type="Proteomes" id="UP000001693">
    <property type="component" value="Chromosome"/>
</dbReference>
<accession>B1Y263</accession>
<dbReference type="Pfam" id="PF00990">
    <property type="entry name" value="GGDEF"/>
    <property type="match status" value="1"/>
</dbReference>
<dbReference type="SMART" id="SM00052">
    <property type="entry name" value="EAL"/>
    <property type="match status" value="1"/>
</dbReference>
<dbReference type="SUPFAM" id="SSF55073">
    <property type="entry name" value="Nucleotide cyclase"/>
    <property type="match status" value="1"/>
</dbReference>
<dbReference type="KEGG" id="lch:Lcho_2095"/>
<dbReference type="EMBL" id="CP001013">
    <property type="protein sequence ID" value="ACB34362.1"/>
    <property type="molecule type" value="Genomic_DNA"/>
</dbReference>
<dbReference type="SMART" id="SM00304">
    <property type="entry name" value="HAMP"/>
    <property type="match status" value="1"/>
</dbReference>
<keyword evidence="1" id="KW-1133">Transmembrane helix</keyword>
<dbReference type="Pfam" id="PF00563">
    <property type="entry name" value="EAL"/>
    <property type="match status" value="1"/>
</dbReference>
<dbReference type="PROSITE" id="PS50885">
    <property type="entry name" value="HAMP"/>
    <property type="match status" value="1"/>
</dbReference>